<protein>
    <submittedName>
        <fullName evidence="2">Bet v I domain</fullName>
    </submittedName>
</protein>
<dbReference type="InterPro" id="IPR051761">
    <property type="entry name" value="MLP-like_ligand-binding"/>
</dbReference>
<dbReference type="AlphaFoldDB" id="A0A200PU46"/>
<dbReference type="STRING" id="56857.A0A200PU46"/>
<evidence type="ECO:0000259" key="1">
    <source>
        <dbReference type="SMART" id="SM01037"/>
    </source>
</evidence>
<dbReference type="CDD" id="cd07816">
    <property type="entry name" value="Bet_v1-like"/>
    <property type="match status" value="2"/>
</dbReference>
<feature type="domain" description="Bet v I/Major latex protein" evidence="1">
    <location>
        <begin position="13"/>
        <end position="171"/>
    </location>
</feature>
<organism evidence="2 3">
    <name type="scientific">Macleaya cordata</name>
    <name type="common">Five-seeded plume-poppy</name>
    <name type="synonym">Bocconia cordata</name>
    <dbReference type="NCBI Taxonomy" id="56857"/>
    <lineage>
        <taxon>Eukaryota</taxon>
        <taxon>Viridiplantae</taxon>
        <taxon>Streptophyta</taxon>
        <taxon>Embryophyta</taxon>
        <taxon>Tracheophyta</taxon>
        <taxon>Spermatophyta</taxon>
        <taxon>Magnoliopsida</taxon>
        <taxon>Ranunculales</taxon>
        <taxon>Papaveraceae</taxon>
        <taxon>Papaveroideae</taxon>
        <taxon>Macleaya</taxon>
    </lineage>
</organism>
<dbReference type="Pfam" id="PF00407">
    <property type="entry name" value="Bet_v_1"/>
    <property type="match status" value="2"/>
</dbReference>
<keyword evidence="3" id="KW-1185">Reference proteome</keyword>
<sequence>MAQISKSSLPNIAQIQSHPVETEVKCAADKFYGWFKNNMTDLTKIQPHIYKSVEVLEGDGKSVGTVRLWKYVIPGLSPDDVLVAKETIKAMDDKKRSITFSVMEGDLLKTYKSFDATVTVTPKEGVKDECLVRWCMDCEKENEEIIIPIPDAYLDLVALMSCELGPLLPNIAQIQSHPVETEVKCSADKFYGWFKNNMTDDLIKIQPHIVKSVEVLEGDGKSVGSVRLWKYVVPGVSLDDVLVAKETIKAIDDEKRSITLSLIEGDLLNTYMSFDATVTVTPKEGVKDECLVRWCLDCEKENEEVPVPDAYLDMCSGCIFL</sequence>
<dbReference type="InParanoid" id="A0A200PU46"/>
<dbReference type="InterPro" id="IPR023393">
    <property type="entry name" value="START-like_dom_sf"/>
</dbReference>
<name>A0A200PU46_MACCD</name>
<evidence type="ECO:0000313" key="2">
    <source>
        <dbReference type="EMBL" id="OVA01725.1"/>
    </source>
</evidence>
<dbReference type="GO" id="GO:0006952">
    <property type="term" value="P:defense response"/>
    <property type="evidence" value="ECO:0007669"/>
    <property type="project" value="InterPro"/>
</dbReference>
<reference evidence="2 3" key="1">
    <citation type="journal article" date="2017" name="Mol. Plant">
        <title>The Genome of Medicinal Plant Macleaya cordata Provides New Insights into Benzylisoquinoline Alkaloids Metabolism.</title>
        <authorList>
            <person name="Liu X."/>
            <person name="Liu Y."/>
            <person name="Huang P."/>
            <person name="Ma Y."/>
            <person name="Qing Z."/>
            <person name="Tang Q."/>
            <person name="Cao H."/>
            <person name="Cheng P."/>
            <person name="Zheng Y."/>
            <person name="Yuan Z."/>
            <person name="Zhou Y."/>
            <person name="Liu J."/>
            <person name="Tang Z."/>
            <person name="Zhuo Y."/>
            <person name="Zhang Y."/>
            <person name="Yu L."/>
            <person name="Huang J."/>
            <person name="Yang P."/>
            <person name="Peng Q."/>
            <person name="Zhang J."/>
            <person name="Jiang W."/>
            <person name="Zhang Z."/>
            <person name="Lin K."/>
            <person name="Ro D.K."/>
            <person name="Chen X."/>
            <person name="Xiong X."/>
            <person name="Shang Y."/>
            <person name="Huang S."/>
            <person name="Zeng J."/>
        </authorList>
    </citation>
    <scope>NUCLEOTIDE SEQUENCE [LARGE SCALE GENOMIC DNA]</scope>
    <source>
        <strain evidence="3">cv. BLH2017</strain>
        <tissue evidence="2">Root</tissue>
    </source>
</reference>
<dbReference type="SMART" id="SM01037">
    <property type="entry name" value="Bet_v_1"/>
    <property type="match status" value="2"/>
</dbReference>
<dbReference type="PANTHER" id="PTHR31907">
    <property type="entry name" value="MLP-LIKE PROTEIN 423"/>
    <property type="match status" value="1"/>
</dbReference>
<dbReference type="EMBL" id="MVGT01004039">
    <property type="protein sequence ID" value="OVA01725.1"/>
    <property type="molecule type" value="Genomic_DNA"/>
</dbReference>
<evidence type="ECO:0000313" key="3">
    <source>
        <dbReference type="Proteomes" id="UP000195402"/>
    </source>
</evidence>
<feature type="domain" description="Bet v I/Major latex protein" evidence="1">
    <location>
        <begin position="172"/>
        <end position="320"/>
    </location>
</feature>
<comment type="caution">
    <text evidence="2">The sequence shown here is derived from an EMBL/GenBank/DDBJ whole genome shotgun (WGS) entry which is preliminary data.</text>
</comment>
<dbReference type="Proteomes" id="UP000195402">
    <property type="component" value="Unassembled WGS sequence"/>
</dbReference>
<proteinExistence type="predicted"/>
<dbReference type="OrthoDB" id="1415949at2759"/>
<dbReference type="SUPFAM" id="SSF55961">
    <property type="entry name" value="Bet v1-like"/>
    <property type="match status" value="2"/>
</dbReference>
<accession>A0A200PU46</accession>
<dbReference type="InterPro" id="IPR000916">
    <property type="entry name" value="Bet_v_I/MLP"/>
</dbReference>
<gene>
    <name evidence="2" type="ORF">BVC80_9071g49</name>
</gene>
<dbReference type="OMA" id="DECLVRW"/>
<dbReference type="Gene3D" id="3.30.530.20">
    <property type="match status" value="2"/>
</dbReference>